<proteinExistence type="predicted"/>
<reference evidence="1" key="1">
    <citation type="submission" date="2023-04" db="EMBL/GenBank/DDBJ databases">
        <title>Draft Genome sequencing of Naganishia species isolated from polar environments using Oxford Nanopore Technology.</title>
        <authorList>
            <person name="Leo P."/>
            <person name="Venkateswaran K."/>
        </authorList>
    </citation>
    <scope>NUCLEOTIDE SEQUENCE</scope>
    <source>
        <strain evidence="1">MNA-CCFEE 5262</strain>
    </source>
</reference>
<comment type="caution">
    <text evidence="1">The sequence shown here is derived from an EMBL/GenBank/DDBJ whole genome shotgun (WGS) entry which is preliminary data.</text>
</comment>
<dbReference type="Proteomes" id="UP001230649">
    <property type="component" value="Unassembled WGS sequence"/>
</dbReference>
<organism evidence="1 2">
    <name type="scientific">Naganishia adeliensis</name>
    <dbReference type="NCBI Taxonomy" id="92952"/>
    <lineage>
        <taxon>Eukaryota</taxon>
        <taxon>Fungi</taxon>
        <taxon>Dikarya</taxon>
        <taxon>Basidiomycota</taxon>
        <taxon>Agaricomycotina</taxon>
        <taxon>Tremellomycetes</taxon>
        <taxon>Filobasidiales</taxon>
        <taxon>Filobasidiaceae</taxon>
        <taxon>Naganishia</taxon>
    </lineage>
</organism>
<protein>
    <submittedName>
        <fullName evidence="1">Uncharacterized protein</fullName>
    </submittedName>
</protein>
<evidence type="ECO:0000313" key="2">
    <source>
        <dbReference type="Proteomes" id="UP001230649"/>
    </source>
</evidence>
<gene>
    <name evidence="1" type="ORF">QFC20_000231</name>
</gene>
<sequence>MTPQSSIGITNLLIPLPHGIGLSPFSLPSQPCTILLSLTCHLKLDCLCPSTTNGGLSDDWDALGIGRSVNYSALGKTLGAVLGQEEVRSLARMARKAAEVAVEGYAESLEAIEVSVERPKALLFADSVVVRRRFRVSGSSTLEDERHQLVIQDLRVDAIIGLHPHEREEEQRLAVDIEVDMMRVPDELVESGNGFDYKSLGRFAYDVSPVPMRGGSRIDLAWQYLRKSSFKTIEAMGYHTAHELLQRIPAQPFAPRDTPHSTTYLEADNINLTLRIKKPSAIAFAAHPTFTITRCLADYTAETHAEETASTLVPPLKGPSSPSLNTDTAPHLGLGDPIVAYIAIGTNLGDRLRNIHDALTALPRISEESIGVASDGQRFLRVTRCSQLYESAPMYVLDQPEFINGAIQVETNLRPVSLLRHLKAVETTLGRVKTMVNGPRLIDLDLLVYGDQRVSIGQRGDEEGSLGKGCGWLQVPHWGIGEREFVLRPLKDMLGDGFTLPGQDHSIGRLLSELEDPDQPPALHHVIPFASPARPVHLKAGSPLIMGILNITPDSFSDGDSDRVSETSLEHVLDLARALIADGADILDIGGMSTRPGVKDTDVSMEEEMARVVPVIQALRIEGIDVPISIDTFRAEVAEHAILAGASCINDVRGGREPGMLEVMARLNVPVILMHSRGDSREMLSSAAHDYTAHGGVIDGVRKEMAETVARAEAAGVRSWNIILDPGIGFAKSQEGNLQLVRALPTLFEPGTGLDSYATLVGASRKGFIGKVLDQPVAKEREFGNAAVTACCCQSQRVDIVRVHEARPARDVIRMLEAIRGT</sequence>
<accession>A0ACC2X2Y1</accession>
<keyword evidence="2" id="KW-1185">Reference proteome</keyword>
<name>A0ACC2X2Y1_9TREE</name>
<evidence type="ECO:0000313" key="1">
    <source>
        <dbReference type="EMBL" id="KAJ9117950.1"/>
    </source>
</evidence>
<dbReference type="EMBL" id="JASBWS010000001">
    <property type="protein sequence ID" value="KAJ9117950.1"/>
    <property type="molecule type" value="Genomic_DNA"/>
</dbReference>